<dbReference type="RefSeq" id="WP_184722033.1">
    <property type="nucleotide sequence ID" value="NZ_JACHJP010000010.1"/>
</dbReference>
<feature type="transmembrane region" description="Helical" evidence="2">
    <location>
        <begin position="322"/>
        <end position="340"/>
    </location>
</feature>
<dbReference type="PANTHER" id="PTHR23028">
    <property type="entry name" value="ACETYLTRANSFERASE"/>
    <property type="match status" value="1"/>
</dbReference>
<keyword evidence="2" id="KW-0472">Membrane</keyword>
<dbReference type="AlphaFoldDB" id="A0A7W7QTQ1"/>
<dbReference type="PANTHER" id="PTHR23028:SF53">
    <property type="entry name" value="ACYL_TRANSF_3 DOMAIN-CONTAINING PROTEIN"/>
    <property type="match status" value="1"/>
</dbReference>
<evidence type="ECO:0000259" key="3">
    <source>
        <dbReference type="Pfam" id="PF01757"/>
    </source>
</evidence>
<feature type="transmembrane region" description="Helical" evidence="2">
    <location>
        <begin position="195"/>
        <end position="217"/>
    </location>
</feature>
<reference evidence="4 5" key="1">
    <citation type="submission" date="2020-08" db="EMBL/GenBank/DDBJ databases">
        <title>Genomic Encyclopedia of Type Strains, Phase III (KMG-III): the genomes of soil and plant-associated and newly described type strains.</title>
        <authorList>
            <person name="Whitman W."/>
        </authorList>
    </citation>
    <scope>NUCLEOTIDE SEQUENCE [LARGE SCALE GENOMIC DNA]</scope>
    <source>
        <strain evidence="4 5">CECT 8840</strain>
    </source>
</reference>
<feature type="transmembrane region" description="Helical" evidence="2">
    <location>
        <begin position="158"/>
        <end position="183"/>
    </location>
</feature>
<dbReference type="EMBL" id="JACHJP010000010">
    <property type="protein sequence ID" value="MBB4919584.1"/>
    <property type="molecule type" value="Genomic_DNA"/>
</dbReference>
<feature type="transmembrane region" description="Helical" evidence="2">
    <location>
        <begin position="60"/>
        <end position="81"/>
    </location>
</feature>
<feature type="transmembrane region" description="Helical" evidence="2">
    <location>
        <begin position="134"/>
        <end position="151"/>
    </location>
</feature>
<gene>
    <name evidence="4" type="ORF">FHS44_006727</name>
</gene>
<dbReference type="GO" id="GO:0016747">
    <property type="term" value="F:acyltransferase activity, transferring groups other than amino-acyl groups"/>
    <property type="evidence" value="ECO:0007669"/>
    <property type="project" value="InterPro"/>
</dbReference>
<keyword evidence="5" id="KW-1185">Reference proteome</keyword>
<comment type="caution">
    <text evidence="4">The sequence shown here is derived from an EMBL/GenBank/DDBJ whole genome shotgun (WGS) entry which is preliminary data.</text>
</comment>
<feature type="transmembrane region" description="Helical" evidence="2">
    <location>
        <begin position="262"/>
        <end position="283"/>
    </location>
</feature>
<protein>
    <submittedName>
        <fullName evidence="4">Peptidoglycan/LPS O-acetylase OafA/YrhL</fullName>
    </submittedName>
</protein>
<evidence type="ECO:0000313" key="4">
    <source>
        <dbReference type="EMBL" id="MBB4919584.1"/>
    </source>
</evidence>
<feature type="region of interest" description="Disordered" evidence="1">
    <location>
        <begin position="362"/>
        <end position="388"/>
    </location>
</feature>
<dbReference type="Pfam" id="PF01757">
    <property type="entry name" value="Acyl_transf_3"/>
    <property type="match status" value="1"/>
</dbReference>
<feature type="transmembrane region" description="Helical" evidence="2">
    <location>
        <begin position="224"/>
        <end position="242"/>
    </location>
</feature>
<dbReference type="GO" id="GO:0016020">
    <property type="term" value="C:membrane"/>
    <property type="evidence" value="ECO:0007669"/>
    <property type="project" value="TreeGrafter"/>
</dbReference>
<dbReference type="InterPro" id="IPR050879">
    <property type="entry name" value="Acyltransferase_3"/>
</dbReference>
<accession>A0A7W7QTQ1</accession>
<feature type="transmembrane region" description="Helical" evidence="2">
    <location>
        <begin position="290"/>
        <end position="316"/>
    </location>
</feature>
<feature type="transmembrane region" description="Helical" evidence="2">
    <location>
        <begin position="21"/>
        <end position="40"/>
    </location>
</feature>
<dbReference type="InterPro" id="IPR002656">
    <property type="entry name" value="Acyl_transf_3_dom"/>
</dbReference>
<keyword evidence="2" id="KW-0812">Transmembrane</keyword>
<evidence type="ECO:0000256" key="1">
    <source>
        <dbReference type="SAM" id="MobiDB-lite"/>
    </source>
</evidence>
<feature type="domain" description="Acyltransferase 3" evidence="3">
    <location>
        <begin position="17"/>
        <end position="341"/>
    </location>
</feature>
<dbReference type="GO" id="GO:0009103">
    <property type="term" value="P:lipopolysaccharide biosynthetic process"/>
    <property type="evidence" value="ECO:0007669"/>
    <property type="project" value="TreeGrafter"/>
</dbReference>
<evidence type="ECO:0000313" key="5">
    <source>
        <dbReference type="Proteomes" id="UP000552644"/>
    </source>
</evidence>
<dbReference type="Proteomes" id="UP000552644">
    <property type="component" value="Unassembled WGS sequence"/>
</dbReference>
<feature type="transmembrane region" description="Helical" evidence="2">
    <location>
        <begin position="93"/>
        <end position="114"/>
    </location>
</feature>
<sequence length="388" mass="41774">MTGTATGTTTRGTGRLAELDLLRFLAAAGVVSFHYLIAFASVWGERPAKLFPATATPAGLGILGVELFFMISGFVILMSIWGRGLGAFALSRLVRLFPAYWISVGVVAAVYGLGAATALDPKLGLRDYLVNLTMFQRAFGLTDANGVYWSLWAELRFYLLISILVIVGVTFVRCLVFMGVWLLAAGILTGNENEWVQLIVMPKYAPYFVGGMAFFLMTKYGPKPVLWCVAGISGGLAVNAALARVEGRIDAVGYAAMPVPGWAVVVTVVIFYVLMALVALGALSRLRWRGLVVLGALTYPLYLFHSTVAAVLVPVLRDTLPPWLTATVTVLVTLALSYLVHRLVERPVQEFVKARRRRAAVPDGRGAVPGPWVPGVPGEKASEKASVP</sequence>
<organism evidence="4 5">
    <name type="scientific">Streptosporangium saharense</name>
    <dbReference type="NCBI Taxonomy" id="1706840"/>
    <lineage>
        <taxon>Bacteria</taxon>
        <taxon>Bacillati</taxon>
        <taxon>Actinomycetota</taxon>
        <taxon>Actinomycetes</taxon>
        <taxon>Streptosporangiales</taxon>
        <taxon>Streptosporangiaceae</taxon>
        <taxon>Streptosporangium</taxon>
    </lineage>
</organism>
<proteinExistence type="predicted"/>
<name>A0A7W7QTQ1_9ACTN</name>
<feature type="compositionally biased region" description="Low complexity" evidence="1">
    <location>
        <begin position="366"/>
        <end position="378"/>
    </location>
</feature>
<evidence type="ECO:0000256" key="2">
    <source>
        <dbReference type="SAM" id="Phobius"/>
    </source>
</evidence>
<keyword evidence="2" id="KW-1133">Transmembrane helix</keyword>